<accession>A0A815BBD1</accession>
<name>A0A815BBD1_9BILA</name>
<comment type="caution">
    <text evidence="2">The sequence shown here is derived from an EMBL/GenBank/DDBJ whole genome shotgun (WGS) entry which is preliminary data.</text>
</comment>
<feature type="non-terminal residue" evidence="2">
    <location>
        <position position="1"/>
    </location>
</feature>
<evidence type="ECO:0000256" key="1">
    <source>
        <dbReference type="SAM" id="MobiDB-lite"/>
    </source>
</evidence>
<sequence>LLKSNGIQISRNKSEWDLRLQNDLTINTMTPVENTSDVIHNHRPLLSRSKSVATINNDDNDDKNDEVKTRPLSMIVRDGSCVEKLRQLFANKSSNDLRSSTTRPPSQSLVNFAKIAPFSANIGLISG</sequence>
<proteinExistence type="predicted"/>
<protein>
    <submittedName>
        <fullName evidence="2">Uncharacterized protein</fullName>
    </submittedName>
</protein>
<dbReference type="EMBL" id="CAJNOQ010011050">
    <property type="protein sequence ID" value="CAF1267397.1"/>
    <property type="molecule type" value="Genomic_DNA"/>
</dbReference>
<dbReference type="AlphaFoldDB" id="A0A815BBD1"/>
<keyword evidence="4" id="KW-1185">Reference proteome</keyword>
<organism evidence="2 4">
    <name type="scientific">Didymodactylos carnosus</name>
    <dbReference type="NCBI Taxonomy" id="1234261"/>
    <lineage>
        <taxon>Eukaryota</taxon>
        <taxon>Metazoa</taxon>
        <taxon>Spiralia</taxon>
        <taxon>Gnathifera</taxon>
        <taxon>Rotifera</taxon>
        <taxon>Eurotatoria</taxon>
        <taxon>Bdelloidea</taxon>
        <taxon>Philodinida</taxon>
        <taxon>Philodinidae</taxon>
        <taxon>Didymodactylos</taxon>
    </lineage>
</organism>
<evidence type="ECO:0000313" key="4">
    <source>
        <dbReference type="Proteomes" id="UP000663829"/>
    </source>
</evidence>
<dbReference type="Proteomes" id="UP000663829">
    <property type="component" value="Unassembled WGS sequence"/>
</dbReference>
<dbReference type="Proteomes" id="UP000681722">
    <property type="component" value="Unassembled WGS sequence"/>
</dbReference>
<feature type="region of interest" description="Disordered" evidence="1">
    <location>
        <begin position="50"/>
        <end position="70"/>
    </location>
</feature>
<gene>
    <name evidence="2" type="ORF">GPM918_LOCUS26907</name>
    <name evidence="3" type="ORF">SRO942_LOCUS27141</name>
</gene>
<reference evidence="2" key="1">
    <citation type="submission" date="2021-02" db="EMBL/GenBank/DDBJ databases">
        <authorList>
            <person name="Nowell W R."/>
        </authorList>
    </citation>
    <scope>NUCLEOTIDE SEQUENCE</scope>
</reference>
<dbReference type="OrthoDB" id="10032546at2759"/>
<evidence type="ECO:0000313" key="2">
    <source>
        <dbReference type="EMBL" id="CAF1267397.1"/>
    </source>
</evidence>
<dbReference type="EMBL" id="CAJOBC010021638">
    <property type="protein sequence ID" value="CAF4051934.1"/>
    <property type="molecule type" value="Genomic_DNA"/>
</dbReference>
<evidence type="ECO:0000313" key="3">
    <source>
        <dbReference type="EMBL" id="CAF4051934.1"/>
    </source>
</evidence>